<sequence length="128" mass="14519">MESMQSSTRSTTSALAFSIEASISSMVSHCSCVHTSRWLQKIIEKFVKEFGDELSNVATQTLPYGGIWQAGLEKSDKEYFGFVMVRMIFFIYEGNSNFHVLVFDKTATEIQLDLINLHYGKFSLTLPK</sequence>
<dbReference type="Proteomes" id="UP000237347">
    <property type="component" value="Unassembled WGS sequence"/>
</dbReference>
<evidence type="ECO:0000313" key="1">
    <source>
        <dbReference type="EMBL" id="KAK7835598.1"/>
    </source>
</evidence>
<accession>A0AAW0KAD2</accession>
<comment type="caution">
    <text evidence="1">The sequence shown here is derived from an EMBL/GenBank/DDBJ whole genome shotgun (WGS) entry which is preliminary data.</text>
</comment>
<organism evidence="1 2">
    <name type="scientific">Quercus suber</name>
    <name type="common">Cork oak</name>
    <dbReference type="NCBI Taxonomy" id="58331"/>
    <lineage>
        <taxon>Eukaryota</taxon>
        <taxon>Viridiplantae</taxon>
        <taxon>Streptophyta</taxon>
        <taxon>Embryophyta</taxon>
        <taxon>Tracheophyta</taxon>
        <taxon>Spermatophyta</taxon>
        <taxon>Magnoliopsida</taxon>
        <taxon>eudicotyledons</taxon>
        <taxon>Gunneridae</taxon>
        <taxon>Pentapetalae</taxon>
        <taxon>rosids</taxon>
        <taxon>fabids</taxon>
        <taxon>Fagales</taxon>
        <taxon>Fagaceae</taxon>
        <taxon>Quercus</taxon>
    </lineage>
</organism>
<gene>
    <name evidence="1" type="primary">VRN1_8</name>
    <name evidence="1" type="ORF">CFP56_023377</name>
</gene>
<evidence type="ECO:0000313" key="2">
    <source>
        <dbReference type="Proteomes" id="UP000237347"/>
    </source>
</evidence>
<protein>
    <submittedName>
        <fullName evidence="1">B3 domain-containing transcription factor vrn1</fullName>
    </submittedName>
</protein>
<proteinExistence type="predicted"/>
<name>A0AAW0KAD2_QUESU</name>
<feature type="non-terminal residue" evidence="1">
    <location>
        <position position="128"/>
    </location>
</feature>
<reference evidence="1 2" key="1">
    <citation type="journal article" date="2018" name="Sci. Data">
        <title>The draft genome sequence of cork oak.</title>
        <authorList>
            <person name="Ramos A.M."/>
            <person name="Usie A."/>
            <person name="Barbosa P."/>
            <person name="Barros P.M."/>
            <person name="Capote T."/>
            <person name="Chaves I."/>
            <person name="Simoes F."/>
            <person name="Abreu I."/>
            <person name="Carrasquinho I."/>
            <person name="Faro C."/>
            <person name="Guimaraes J.B."/>
            <person name="Mendonca D."/>
            <person name="Nobrega F."/>
            <person name="Rodrigues L."/>
            <person name="Saibo N.J.M."/>
            <person name="Varela M.C."/>
            <person name="Egas C."/>
            <person name="Matos J."/>
            <person name="Miguel C.M."/>
            <person name="Oliveira M.M."/>
            <person name="Ricardo C.P."/>
            <person name="Goncalves S."/>
        </authorList>
    </citation>
    <scope>NUCLEOTIDE SEQUENCE [LARGE SCALE GENOMIC DNA]</scope>
    <source>
        <strain evidence="2">cv. HL8</strain>
    </source>
</reference>
<dbReference type="EMBL" id="PKMF04000368">
    <property type="protein sequence ID" value="KAK7835598.1"/>
    <property type="molecule type" value="Genomic_DNA"/>
</dbReference>
<dbReference type="AlphaFoldDB" id="A0AAW0KAD2"/>
<keyword evidence="2" id="KW-1185">Reference proteome</keyword>